<evidence type="ECO:0008006" key="6">
    <source>
        <dbReference type="Google" id="ProtNLM"/>
    </source>
</evidence>
<reference evidence="2 4" key="1">
    <citation type="submission" date="2015-03" db="EMBL/GenBank/DDBJ databases">
        <authorList>
            <person name="Lepp D."/>
            <person name="Hassan Y.I."/>
            <person name="Li X.-Z."/>
            <person name="Zhou T."/>
        </authorList>
    </citation>
    <scope>NUCLEOTIDE SEQUENCE [LARGE SCALE GENOMIC DNA]</scope>
    <source>
        <strain evidence="2 4">Cr7-05</strain>
    </source>
</reference>
<dbReference type="PATRIC" id="fig|728005.3.peg.135"/>
<dbReference type="RefSeq" id="WP_046169312.1">
    <property type="nucleotide sequence ID" value="NZ_FOMB01000017.1"/>
</dbReference>
<evidence type="ECO:0000256" key="1">
    <source>
        <dbReference type="SAM" id="SignalP"/>
    </source>
</evidence>
<feature type="chain" id="PRO_5010418778" description="Avidin family protein" evidence="1">
    <location>
        <begin position="21"/>
        <end position="118"/>
    </location>
</feature>
<organism evidence="3 5">
    <name type="scientific">Devosia psychrophila</name>
    <dbReference type="NCBI Taxonomy" id="728005"/>
    <lineage>
        <taxon>Bacteria</taxon>
        <taxon>Pseudomonadati</taxon>
        <taxon>Pseudomonadota</taxon>
        <taxon>Alphaproteobacteria</taxon>
        <taxon>Hyphomicrobiales</taxon>
        <taxon>Devosiaceae</taxon>
        <taxon>Devosia</taxon>
    </lineage>
</organism>
<evidence type="ECO:0000313" key="2">
    <source>
        <dbReference type="EMBL" id="KKC34619.1"/>
    </source>
</evidence>
<evidence type="ECO:0000313" key="3">
    <source>
        <dbReference type="EMBL" id="SFD00963.1"/>
    </source>
</evidence>
<proteinExistence type="predicted"/>
<keyword evidence="1" id="KW-0732">Signal</keyword>
<gene>
    <name evidence="3" type="ORF">SAMN04488059_11755</name>
    <name evidence="2" type="ORF">WH91_01865</name>
</gene>
<dbReference type="AlphaFoldDB" id="A0A0F5Q3I2"/>
<dbReference type="STRING" id="728005.SAMN04488059_11755"/>
<dbReference type="Proteomes" id="UP000033519">
    <property type="component" value="Unassembled WGS sequence"/>
</dbReference>
<dbReference type="Proteomes" id="UP000182258">
    <property type="component" value="Unassembled WGS sequence"/>
</dbReference>
<accession>A0A0F5Q3I2</accession>
<dbReference type="OrthoDB" id="9810038at2"/>
<dbReference type="EMBL" id="FOMB01000017">
    <property type="protein sequence ID" value="SFD00963.1"/>
    <property type="molecule type" value="Genomic_DNA"/>
</dbReference>
<keyword evidence="4" id="KW-1185">Reference proteome</keyword>
<dbReference type="EMBL" id="LAPV01000011">
    <property type="protein sequence ID" value="KKC34619.1"/>
    <property type="molecule type" value="Genomic_DNA"/>
</dbReference>
<evidence type="ECO:0000313" key="4">
    <source>
        <dbReference type="Proteomes" id="UP000033519"/>
    </source>
</evidence>
<name>A0A0F5Q3I2_9HYPH</name>
<feature type="signal peptide" evidence="1">
    <location>
        <begin position="1"/>
        <end position="20"/>
    </location>
</feature>
<sequence>MRLIVLSAGLILAITAAATAQDIGGTYGVTGTNLDGSQYTGTAEITGLSETTCAIEWTTGKITSSGICMRDGIAFAAAHFQGDNLGLLIYEILEDGSMIGSWTVAGQDGAGTETLTPQ</sequence>
<evidence type="ECO:0000313" key="5">
    <source>
        <dbReference type="Proteomes" id="UP000182258"/>
    </source>
</evidence>
<reference evidence="3 5" key="2">
    <citation type="submission" date="2016-10" db="EMBL/GenBank/DDBJ databases">
        <authorList>
            <person name="de Groot N.N."/>
        </authorList>
    </citation>
    <scope>NUCLEOTIDE SEQUENCE [LARGE SCALE GENOMIC DNA]</scope>
    <source>
        <strain evidence="3 5">CGMCC 1.10210</strain>
    </source>
</reference>
<protein>
    <recommendedName>
        <fullName evidence="6">Avidin family protein</fullName>
    </recommendedName>
</protein>